<organism evidence="3 4">
    <name type="scientific">Paenibacillus konkukensis</name>
    <dbReference type="NCBI Taxonomy" id="2020716"/>
    <lineage>
        <taxon>Bacteria</taxon>
        <taxon>Bacillati</taxon>
        <taxon>Bacillota</taxon>
        <taxon>Bacilli</taxon>
        <taxon>Bacillales</taxon>
        <taxon>Paenibacillaceae</taxon>
        <taxon>Paenibacillus</taxon>
    </lineage>
</organism>
<evidence type="ECO:0000259" key="2">
    <source>
        <dbReference type="PROSITE" id="PS50857"/>
    </source>
</evidence>
<feature type="transmembrane region" description="Helical" evidence="1">
    <location>
        <begin position="12"/>
        <end position="33"/>
    </location>
</feature>
<keyword evidence="1" id="KW-0472">Membrane</keyword>
<evidence type="ECO:0000256" key="1">
    <source>
        <dbReference type="SAM" id="Phobius"/>
    </source>
</evidence>
<evidence type="ECO:0000313" key="4">
    <source>
        <dbReference type="Proteomes" id="UP001057134"/>
    </source>
</evidence>
<dbReference type="InterPro" id="IPR028096">
    <property type="entry name" value="EfeO_Cupredoxin"/>
</dbReference>
<keyword evidence="4" id="KW-1185">Reference proteome</keyword>
<gene>
    <name evidence="3" type="ORF">SK3146_02948</name>
</gene>
<proteinExistence type="predicted"/>
<dbReference type="Pfam" id="PF13473">
    <property type="entry name" value="Cupredoxin_1"/>
    <property type="match status" value="1"/>
</dbReference>
<keyword evidence="1" id="KW-1133">Transmembrane helix</keyword>
<dbReference type="RefSeq" id="WP_249865731.1">
    <property type="nucleotide sequence ID" value="NZ_CP027059.1"/>
</dbReference>
<keyword evidence="1" id="KW-0812">Transmembrane</keyword>
<reference evidence="3" key="1">
    <citation type="submission" date="2018-02" db="EMBL/GenBank/DDBJ databases">
        <authorList>
            <person name="Kim S.-K."/>
            <person name="Jung H.-I."/>
            <person name="Lee S.-W."/>
        </authorList>
    </citation>
    <scope>NUCLEOTIDE SEQUENCE</scope>
    <source>
        <strain evidence="3">SK3146</strain>
    </source>
</reference>
<dbReference type="SUPFAM" id="SSF49503">
    <property type="entry name" value="Cupredoxins"/>
    <property type="match status" value="1"/>
</dbReference>
<protein>
    <recommendedName>
        <fullName evidence="2">Cytochrome oxidase subunit II copper A binding domain-containing protein</fullName>
    </recommendedName>
</protein>
<dbReference type="PROSITE" id="PS50857">
    <property type="entry name" value="COX2_CUA"/>
    <property type="match status" value="1"/>
</dbReference>
<dbReference type="Gene3D" id="2.60.40.420">
    <property type="entry name" value="Cupredoxins - blue copper proteins"/>
    <property type="match status" value="1"/>
</dbReference>
<name>A0ABY4RPK9_9BACL</name>
<dbReference type="EMBL" id="CP027059">
    <property type="protein sequence ID" value="UQZ83741.1"/>
    <property type="molecule type" value="Genomic_DNA"/>
</dbReference>
<dbReference type="InterPro" id="IPR002429">
    <property type="entry name" value="CcO_II-like_C"/>
</dbReference>
<dbReference type="Proteomes" id="UP001057134">
    <property type="component" value="Chromosome"/>
</dbReference>
<feature type="domain" description="Cytochrome oxidase subunit II copper A binding" evidence="2">
    <location>
        <begin position="18"/>
        <end position="155"/>
    </location>
</feature>
<sequence>MSKIFVVSKKQLRQWAITLLVILGALGTAWYWGYSEPRTASSPTPAQGEARTIHIVTGEFKSTGPDGKEIEAYRWDPGTIHVQRGELIRLSLYGVNGASHPFIIDGLNIKGEVKKGKETVVFFQTDTPGTYRIVCLSHPDIAHKGPMVGYIVVDA</sequence>
<evidence type="ECO:0000313" key="3">
    <source>
        <dbReference type="EMBL" id="UQZ83741.1"/>
    </source>
</evidence>
<accession>A0ABY4RPK9</accession>
<dbReference type="InterPro" id="IPR008972">
    <property type="entry name" value="Cupredoxin"/>
</dbReference>
<reference evidence="3" key="2">
    <citation type="journal article" date="2021" name="J Anim Sci Technol">
        <title>Complete genome sequence of Paenibacillus konkukensis sp. nov. SK3146 as a potential probiotic strain.</title>
        <authorList>
            <person name="Jung H.I."/>
            <person name="Park S."/>
            <person name="Niu K.M."/>
            <person name="Lee S.W."/>
            <person name="Kothari D."/>
            <person name="Yi K.J."/>
            <person name="Kim S.K."/>
        </authorList>
    </citation>
    <scope>NUCLEOTIDE SEQUENCE</scope>
    <source>
        <strain evidence="3">SK3146</strain>
    </source>
</reference>